<feature type="region of interest" description="Disordered" evidence="1">
    <location>
        <begin position="191"/>
        <end position="235"/>
    </location>
</feature>
<feature type="region of interest" description="Disordered" evidence="1">
    <location>
        <begin position="429"/>
        <end position="502"/>
    </location>
</feature>
<reference evidence="2 3" key="1">
    <citation type="journal article" date="2019" name="Mol. Ecol. Resour.">
        <title>Improving Illumina assemblies with Hi-C and long reads: an example with the North African dromedary.</title>
        <authorList>
            <person name="Elbers J.P."/>
            <person name="Rogers M.F."/>
            <person name="Perelman P.L."/>
            <person name="Proskuryakova A.A."/>
            <person name="Serdyukova N.A."/>
            <person name="Johnson W.E."/>
            <person name="Horin P."/>
            <person name="Corander J."/>
            <person name="Murphy D."/>
            <person name="Burger P.A."/>
        </authorList>
    </citation>
    <scope>NUCLEOTIDE SEQUENCE [LARGE SCALE GENOMIC DNA]</scope>
    <source>
        <strain evidence="2">Drom800</strain>
        <tissue evidence="2">Blood</tissue>
    </source>
</reference>
<evidence type="ECO:0000256" key="1">
    <source>
        <dbReference type="SAM" id="MobiDB-lite"/>
    </source>
</evidence>
<name>A0A5N4BXX6_CAMDR</name>
<dbReference type="EMBL" id="JWIN03000075">
    <property type="protein sequence ID" value="KAB1251284.1"/>
    <property type="molecule type" value="Genomic_DNA"/>
</dbReference>
<feature type="region of interest" description="Disordered" evidence="1">
    <location>
        <begin position="85"/>
        <end position="106"/>
    </location>
</feature>
<feature type="region of interest" description="Disordered" evidence="1">
    <location>
        <begin position="348"/>
        <end position="388"/>
    </location>
</feature>
<feature type="compositionally biased region" description="Basic and acidic residues" evidence="1">
    <location>
        <begin position="201"/>
        <end position="226"/>
    </location>
</feature>
<sequence>MYLAMHRLTPAPRLCVQHELCWNTVSFLVQALALSLAQPGTGASMGQCHLHPRPLPAQPLPWAGSSSTKQPGLISEGTLLAGAPVTSARQRPTPPAQAGWAGKEGSLGREGTMGGVLKALHHPVIKVPAISLPCHWPSHSQAPGASAPATQGVRVCLAMPPLPDCWGDELIRGHAPRTQDTQKMMYVCTDDSGTLSSPNDPGRRDLPELKGCRGHEDRVTQRRQEHTGQGQVPRQPGLLLNMHAHALTWGWAHTGQSGHGQAAGQDVPPSMLGAVQGDLAAVVPRKLPQEDTLPHRARNGELGSIKVRASPLGSKRRVFKVSVSLKPVGELGFQGIRVEPLGQCSGARVPGSGRGQGPACQALGQPGQVQGASHHQRQEQQRRHQCPHSGQDVVALGFGAKTPGCLEVSSHLLQHGQVTTHAWGRGPCHPYPRQPLGPQLGGPVLDPKSGWRGGRSLTWSWKGPLHPPTPAIGPVAIPGQHQSPRTSRDPSQRSRSQGALFTGAPHMRKVPIWWKRPPWVSPH</sequence>
<comment type="caution">
    <text evidence="2">The sequence shown here is derived from an EMBL/GenBank/DDBJ whole genome shotgun (WGS) entry which is preliminary data.</text>
</comment>
<dbReference type="AlphaFoldDB" id="A0A5N4BXX6"/>
<feature type="compositionally biased region" description="Low complexity" evidence="1">
    <location>
        <begin position="436"/>
        <end position="447"/>
    </location>
</feature>
<dbReference type="Proteomes" id="UP000299084">
    <property type="component" value="Unassembled WGS sequence"/>
</dbReference>
<proteinExistence type="predicted"/>
<organism evidence="2 3">
    <name type="scientific">Camelus dromedarius</name>
    <name type="common">Dromedary</name>
    <name type="synonym">Arabian camel</name>
    <dbReference type="NCBI Taxonomy" id="9838"/>
    <lineage>
        <taxon>Eukaryota</taxon>
        <taxon>Metazoa</taxon>
        <taxon>Chordata</taxon>
        <taxon>Craniata</taxon>
        <taxon>Vertebrata</taxon>
        <taxon>Euteleostomi</taxon>
        <taxon>Mammalia</taxon>
        <taxon>Eutheria</taxon>
        <taxon>Laurasiatheria</taxon>
        <taxon>Artiodactyla</taxon>
        <taxon>Tylopoda</taxon>
        <taxon>Camelidae</taxon>
        <taxon>Camelus</taxon>
    </lineage>
</organism>
<keyword evidence="3" id="KW-1185">Reference proteome</keyword>
<gene>
    <name evidence="2" type="ORF">Cadr_000030569</name>
</gene>
<accession>A0A5N4BXX6</accession>
<evidence type="ECO:0000313" key="2">
    <source>
        <dbReference type="EMBL" id="KAB1251284.1"/>
    </source>
</evidence>
<evidence type="ECO:0000313" key="3">
    <source>
        <dbReference type="Proteomes" id="UP000299084"/>
    </source>
</evidence>
<protein>
    <submittedName>
        <fullName evidence="2">Uncharacterized protein</fullName>
    </submittedName>
</protein>